<accession>A0ABW1EBI3</accession>
<keyword evidence="2" id="KW-1185">Reference proteome</keyword>
<dbReference type="EMBL" id="JBHSPH010000001">
    <property type="protein sequence ID" value="MFC5861344.1"/>
    <property type="molecule type" value="Genomic_DNA"/>
</dbReference>
<evidence type="ECO:0000313" key="1">
    <source>
        <dbReference type="EMBL" id="MFC5861344.1"/>
    </source>
</evidence>
<comment type="caution">
    <text evidence="1">The sequence shown here is derived from an EMBL/GenBank/DDBJ whole genome shotgun (WGS) entry which is preliminary data.</text>
</comment>
<proteinExistence type="predicted"/>
<gene>
    <name evidence="1" type="ORF">ACFPT7_03475</name>
</gene>
<dbReference type="Pfam" id="PF11253">
    <property type="entry name" value="DUF3052"/>
    <property type="match status" value="1"/>
</dbReference>
<sequence>MAGYSGKPLLEKLGIRPEHRVGLVRRPAPLPVELRDVAVAEQAEALDVVLLFAESRTEFESAFATWMRRMKADGMIWVAWPKKASGRKTDLSENVIRDHALKTPLVDVKVCAIDDTWSGLKLVVRKEHRKGWSQATR</sequence>
<organism evidence="1 2">
    <name type="scientific">Acidicapsa dinghuensis</name>
    <dbReference type="NCBI Taxonomy" id="2218256"/>
    <lineage>
        <taxon>Bacteria</taxon>
        <taxon>Pseudomonadati</taxon>
        <taxon>Acidobacteriota</taxon>
        <taxon>Terriglobia</taxon>
        <taxon>Terriglobales</taxon>
        <taxon>Acidobacteriaceae</taxon>
        <taxon>Acidicapsa</taxon>
    </lineage>
</organism>
<dbReference type="InterPro" id="IPR021412">
    <property type="entry name" value="DUF3052"/>
</dbReference>
<dbReference type="RefSeq" id="WP_263333890.1">
    <property type="nucleotide sequence ID" value="NZ_JAGSYH010000002.1"/>
</dbReference>
<reference evidence="2" key="1">
    <citation type="journal article" date="2019" name="Int. J. Syst. Evol. Microbiol.">
        <title>The Global Catalogue of Microorganisms (GCM) 10K type strain sequencing project: providing services to taxonomists for standard genome sequencing and annotation.</title>
        <authorList>
            <consortium name="The Broad Institute Genomics Platform"/>
            <consortium name="The Broad Institute Genome Sequencing Center for Infectious Disease"/>
            <person name="Wu L."/>
            <person name="Ma J."/>
        </authorList>
    </citation>
    <scope>NUCLEOTIDE SEQUENCE [LARGE SCALE GENOMIC DNA]</scope>
    <source>
        <strain evidence="2">JCM 4087</strain>
    </source>
</reference>
<evidence type="ECO:0000313" key="2">
    <source>
        <dbReference type="Proteomes" id="UP001596091"/>
    </source>
</evidence>
<name>A0ABW1EBI3_9BACT</name>
<protein>
    <submittedName>
        <fullName evidence="1">DUF3052 domain-containing protein</fullName>
    </submittedName>
</protein>
<dbReference type="Proteomes" id="UP001596091">
    <property type="component" value="Unassembled WGS sequence"/>
</dbReference>